<keyword evidence="2" id="KW-1185">Reference proteome</keyword>
<sequence length="36" mass="4263">MLLSQPVFFNCIEINRKLLKLNTNYNQEDGKCQAIY</sequence>
<evidence type="ECO:0000313" key="2">
    <source>
        <dbReference type="Proteomes" id="UP000003959"/>
    </source>
</evidence>
<gene>
    <name evidence="1" type="ORF">LYNGBM3L_41000</name>
</gene>
<dbReference type="Proteomes" id="UP000003959">
    <property type="component" value="Unassembled WGS sequence"/>
</dbReference>
<name>F4XVT9_9CYAN</name>
<evidence type="ECO:0000313" key="1">
    <source>
        <dbReference type="EMBL" id="EGJ31352.1"/>
    </source>
</evidence>
<organism evidence="1 2">
    <name type="scientific">Moorena producens 3L</name>
    <dbReference type="NCBI Taxonomy" id="489825"/>
    <lineage>
        <taxon>Bacteria</taxon>
        <taxon>Bacillati</taxon>
        <taxon>Cyanobacteriota</taxon>
        <taxon>Cyanophyceae</taxon>
        <taxon>Coleofasciculales</taxon>
        <taxon>Coleofasciculaceae</taxon>
        <taxon>Moorena</taxon>
    </lineage>
</organism>
<dbReference type="AlphaFoldDB" id="F4XVT9"/>
<reference evidence="2" key="1">
    <citation type="journal article" date="2011" name="Proc. Natl. Acad. Sci. U.S.A.">
        <title>Genomic insights into the physiology and ecology of the marine filamentous cyanobacterium Lyngbya majuscula.</title>
        <authorList>
            <person name="Jones A.C."/>
            <person name="Monroe E.A."/>
            <person name="Podell S."/>
            <person name="Hess W.R."/>
            <person name="Klages S."/>
            <person name="Esquenazi E."/>
            <person name="Niessen S."/>
            <person name="Hoover H."/>
            <person name="Rothmann M."/>
            <person name="Lasken R.S."/>
            <person name="Yates J.R.III."/>
            <person name="Reinhardt R."/>
            <person name="Kube M."/>
            <person name="Burkart M.D."/>
            <person name="Allen E.E."/>
            <person name="Dorrestein P.C."/>
            <person name="Gerwick W.H."/>
            <person name="Gerwick L."/>
        </authorList>
    </citation>
    <scope>NUCLEOTIDE SEQUENCE [LARGE SCALE GENOMIC DNA]</scope>
    <source>
        <strain evidence="2">3L</strain>
    </source>
</reference>
<proteinExistence type="predicted"/>
<dbReference type="HOGENOM" id="CLU_3357123_0_0_3"/>
<accession>F4XVT9</accession>
<dbReference type="EMBL" id="GL890940">
    <property type="protein sequence ID" value="EGJ31352.1"/>
    <property type="molecule type" value="Genomic_DNA"/>
</dbReference>
<protein>
    <submittedName>
        <fullName evidence="1">Uncharacterized protein</fullName>
    </submittedName>
</protein>